<dbReference type="OrthoDB" id="9810636at2"/>
<dbReference type="GO" id="GO:0030001">
    <property type="term" value="P:metal ion transport"/>
    <property type="evidence" value="ECO:0007669"/>
    <property type="project" value="InterPro"/>
</dbReference>
<dbReference type="GO" id="GO:0046872">
    <property type="term" value="F:metal ion binding"/>
    <property type="evidence" value="ECO:0007669"/>
    <property type="project" value="InterPro"/>
</dbReference>
<keyword evidence="2" id="KW-0813">Transport</keyword>
<evidence type="ECO:0000256" key="5">
    <source>
        <dbReference type="SAM" id="SignalP"/>
    </source>
</evidence>
<dbReference type="InterPro" id="IPR006127">
    <property type="entry name" value="ZnuA-like"/>
</dbReference>
<dbReference type="Proteomes" id="UP000280935">
    <property type="component" value="Unassembled WGS sequence"/>
</dbReference>
<evidence type="ECO:0000256" key="1">
    <source>
        <dbReference type="ARBA" id="ARBA00011028"/>
    </source>
</evidence>
<keyword evidence="3 5" id="KW-0732">Signal</keyword>
<dbReference type="PANTHER" id="PTHR42953:SF3">
    <property type="entry name" value="HIGH-AFFINITY ZINC UPTAKE SYSTEM PROTEIN ZNUA"/>
    <property type="match status" value="1"/>
</dbReference>
<dbReference type="PROSITE" id="PS51257">
    <property type="entry name" value="PROKAR_LIPOPROTEIN"/>
    <property type="match status" value="1"/>
</dbReference>
<accession>A0A3P1WXV2</accession>
<reference evidence="6 7" key="1">
    <citation type="submission" date="2018-11" db="EMBL/GenBank/DDBJ databases">
        <title>Genomes From Bacteria Associated with the Canine Oral Cavity: a Test Case for Automated Genome-Based Taxonomic Assignment.</title>
        <authorList>
            <person name="Coil D.A."/>
            <person name="Jospin G."/>
            <person name="Darling A.E."/>
            <person name="Wallis C."/>
            <person name="Davis I.J."/>
            <person name="Harris S."/>
            <person name="Eisen J.A."/>
            <person name="Holcombe L.J."/>
            <person name="O'Flynn C."/>
        </authorList>
    </citation>
    <scope>NUCLEOTIDE SEQUENCE [LARGE SCALE GENOMIC DNA]</scope>
    <source>
        <strain evidence="6 7">OH2822_COT-296</strain>
    </source>
</reference>
<evidence type="ECO:0000313" key="6">
    <source>
        <dbReference type="EMBL" id="RRD50587.1"/>
    </source>
</evidence>
<organism evidence="6 7">
    <name type="scientific">Arachnia propionica</name>
    <dbReference type="NCBI Taxonomy" id="1750"/>
    <lineage>
        <taxon>Bacteria</taxon>
        <taxon>Bacillati</taxon>
        <taxon>Actinomycetota</taxon>
        <taxon>Actinomycetes</taxon>
        <taxon>Propionibacteriales</taxon>
        <taxon>Propionibacteriaceae</taxon>
        <taxon>Arachnia</taxon>
    </lineage>
</organism>
<comment type="caution">
    <text evidence="6">The sequence shown here is derived from an EMBL/GenBank/DDBJ whole genome shotgun (WGS) entry which is preliminary data.</text>
</comment>
<dbReference type="RefSeq" id="WP_125227192.1">
    <property type="nucleotide sequence ID" value="NZ_RQYT01000005.1"/>
</dbReference>
<dbReference type="Pfam" id="PF01297">
    <property type="entry name" value="ZnuA"/>
    <property type="match status" value="1"/>
</dbReference>
<name>A0A3P1WXV2_9ACTN</name>
<gene>
    <name evidence="6" type="ORF">EII35_04125</name>
</gene>
<feature type="region of interest" description="Disordered" evidence="4">
    <location>
        <begin position="136"/>
        <end position="173"/>
    </location>
</feature>
<dbReference type="InterPro" id="IPR050492">
    <property type="entry name" value="Bact_metal-bind_prot9"/>
</dbReference>
<dbReference type="EMBL" id="RQYT01000005">
    <property type="protein sequence ID" value="RRD50587.1"/>
    <property type="molecule type" value="Genomic_DNA"/>
</dbReference>
<comment type="similarity">
    <text evidence="1">Belongs to the bacterial solute-binding protein 9 family.</text>
</comment>
<proteinExistence type="inferred from homology"/>
<feature type="chain" id="PRO_5038362077" evidence="5">
    <location>
        <begin position="21"/>
        <end position="348"/>
    </location>
</feature>
<evidence type="ECO:0000313" key="7">
    <source>
        <dbReference type="Proteomes" id="UP000280935"/>
    </source>
</evidence>
<feature type="signal peptide" evidence="5">
    <location>
        <begin position="1"/>
        <end position="20"/>
    </location>
</feature>
<dbReference type="Gene3D" id="3.40.50.1980">
    <property type="entry name" value="Nitrogenase molybdenum iron protein domain"/>
    <property type="match status" value="2"/>
</dbReference>
<evidence type="ECO:0000256" key="4">
    <source>
        <dbReference type="SAM" id="MobiDB-lite"/>
    </source>
</evidence>
<dbReference type="SUPFAM" id="SSF53807">
    <property type="entry name" value="Helical backbone' metal receptor"/>
    <property type="match status" value="1"/>
</dbReference>
<protein>
    <submittedName>
        <fullName evidence="6">Zinc ABC transporter substrate-binding protein</fullName>
    </submittedName>
</protein>
<sequence>MKSRLLAVAAAAALALAACAPSGQPETSTTTSPGNTAAAETMAASDGLNVSVAFYPIEFAATKVGGDRIKVSSLTTPGTEPHDLELTPQQIAGLDEADLVIYLGGFQPAVDKAVAGSKAKHKLDLATVIKLHPIADDHGHDHGDDKGHDHGDDKDHATEEGHDHADDKGHDHDHGDFDPHYWLDATMMATSVEAIAKELGEIDAANKDTYTANAKTATDELTALDEEYKQGLGSCTVKTIITSHAAFGYLTERYGLEQIGISGLSPNEQPSPARIAEVQEEAKEHGVTTIFFETLTSPEVAESIAGDLGLKTAVLDPLEGVTDESPGTDYPSIMKANLKAIQEANGCS</sequence>
<evidence type="ECO:0000256" key="3">
    <source>
        <dbReference type="ARBA" id="ARBA00022729"/>
    </source>
</evidence>
<evidence type="ECO:0000256" key="2">
    <source>
        <dbReference type="ARBA" id="ARBA00022448"/>
    </source>
</evidence>
<dbReference type="PANTHER" id="PTHR42953">
    <property type="entry name" value="HIGH-AFFINITY ZINC UPTAKE SYSTEM PROTEIN ZNUA-RELATED"/>
    <property type="match status" value="1"/>
</dbReference>
<dbReference type="AlphaFoldDB" id="A0A3P1WXV2"/>